<feature type="transmembrane region" description="Helical" evidence="3">
    <location>
        <begin position="54"/>
        <end position="79"/>
    </location>
</feature>
<dbReference type="GeneID" id="95390544"/>
<keyword evidence="3" id="KW-0472">Membrane</keyword>
<dbReference type="Gene3D" id="3.30.70.2390">
    <property type="match status" value="1"/>
</dbReference>
<dbReference type="Gene3D" id="3.40.630.190">
    <property type="entry name" value="LCP protein"/>
    <property type="match status" value="1"/>
</dbReference>
<feature type="domain" description="Cell envelope-related transcriptional attenuator" evidence="4">
    <location>
        <begin position="137"/>
        <end position="291"/>
    </location>
</feature>
<dbReference type="RefSeq" id="WP_183650052.1">
    <property type="nucleotide sequence ID" value="NZ_BAAAXX010000032.1"/>
</dbReference>
<evidence type="ECO:0000313" key="6">
    <source>
        <dbReference type="EMBL" id="MBB3728304.1"/>
    </source>
</evidence>
<organism evidence="6 7">
    <name type="scientific">Nonomuraea dietziae</name>
    <dbReference type="NCBI Taxonomy" id="65515"/>
    <lineage>
        <taxon>Bacteria</taxon>
        <taxon>Bacillati</taxon>
        <taxon>Actinomycetota</taxon>
        <taxon>Actinomycetes</taxon>
        <taxon>Streptosporangiales</taxon>
        <taxon>Streptosporangiaceae</taxon>
        <taxon>Nonomuraea</taxon>
    </lineage>
</organism>
<keyword evidence="3" id="KW-0812">Transmembrane</keyword>
<proteinExistence type="inferred from homology"/>
<dbReference type="AlphaFoldDB" id="A0A7W5YS01"/>
<protein>
    <submittedName>
        <fullName evidence="6">LCP family protein required for cell wall assembly</fullName>
    </submittedName>
</protein>
<dbReference type="InterPro" id="IPR050922">
    <property type="entry name" value="LytR/CpsA/Psr_CW_biosynth"/>
</dbReference>
<evidence type="ECO:0000256" key="3">
    <source>
        <dbReference type="SAM" id="Phobius"/>
    </source>
</evidence>
<evidence type="ECO:0000256" key="1">
    <source>
        <dbReference type="ARBA" id="ARBA00006068"/>
    </source>
</evidence>
<keyword evidence="3" id="KW-1133">Transmembrane helix</keyword>
<evidence type="ECO:0000259" key="5">
    <source>
        <dbReference type="Pfam" id="PF13399"/>
    </source>
</evidence>
<dbReference type="Pfam" id="PF13399">
    <property type="entry name" value="LytR_C"/>
    <property type="match status" value="1"/>
</dbReference>
<keyword evidence="7" id="KW-1185">Reference proteome</keyword>
<name>A0A7W5YS01_9ACTN</name>
<sequence length="540" mass="57485">MSNHRSGGVQDRLVAPTSPGFRSSRRAAASAPPPPPPPREPRGRRSGDDGRKKLSGLAWTSIALTGLVVAGSLTGYTFYRTALAGIVTNDPGTKIINPRPANATGALNVLIVGSDTRHGEGNARYGQADSRIDSGKRTDTMILMHISPTRDKAQLISFPRDSMVQIPQCEAEKSKTVLPATRDMINSAYNRGGIACTITTIETLTGIRIDHNVEVDFNGFKAIVDELEGIEVCLNNAVDDKKSKLKLPRGRSTLNGEQALGYVRLRAYGNGSDLERIKRQQLFASQVVKKITTGGVLSNPTKLLGLIQAASSSVTMDKKLADDPNRLLEIAQSARSLTASKVQFYMVPVLADPTDSNRVIWDPARAPKLFEALKNDTALPEPAPTAKKFVPKVEQVKIQVINGTTTPGKAGEVAQQLAELGFDVVGTGNALTAAGTSQPKTLLLYGKRDTTGPDYASVLASKLSGTKRPSTRGKVKVTNPQPFTAAGTTQTVADKGADKGAEKAPVIQLLIGDDFTGVRTEIPESIKETGISADTKNICA</sequence>
<dbReference type="PANTHER" id="PTHR33392">
    <property type="entry name" value="POLYISOPRENYL-TEICHOIC ACID--PEPTIDOGLYCAN TEICHOIC ACID TRANSFERASE TAGU"/>
    <property type="match status" value="1"/>
</dbReference>
<dbReference type="Proteomes" id="UP000579945">
    <property type="component" value="Unassembled WGS sequence"/>
</dbReference>
<dbReference type="EMBL" id="JACIBV010000001">
    <property type="protein sequence ID" value="MBB3728304.1"/>
    <property type="molecule type" value="Genomic_DNA"/>
</dbReference>
<gene>
    <name evidence="6" type="ORF">FHR33_004164</name>
</gene>
<dbReference type="InterPro" id="IPR027381">
    <property type="entry name" value="LytR/CpsA/Psr_C"/>
</dbReference>
<comment type="caution">
    <text evidence="6">The sequence shown here is derived from an EMBL/GenBank/DDBJ whole genome shotgun (WGS) entry which is preliminary data.</text>
</comment>
<feature type="compositionally biased region" description="Low complexity" evidence="2">
    <location>
        <begin position="19"/>
        <end position="30"/>
    </location>
</feature>
<dbReference type="Pfam" id="PF03816">
    <property type="entry name" value="LytR_cpsA_psr"/>
    <property type="match status" value="1"/>
</dbReference>
<evidence type="ECO:0000256" key="2">
    <source>
        <dbReference type="SAM" id="MobiDB-lite"/>
    </source>
</evidence>
<dbReference type="NCBIfam" id="TIGR00350">
    <property type="entry name" value="lytR_cpsA_psr"/>
    <property type="match status" value="1"/>
</dbReference>
<reference evidence="6 7" key="1">
    <citation type="submission" date="2020-08" db="EMBL/GenBank/DDBJ databases">
        <title>Sequencing the genomes of 1000 actinobacteria strains.</title>
        <authorList>
            <person name="Klenk H.-P."/>
        </authorList>
    </citation>
    <scope>NUCLEOTIDE SEQUENCE [LARGE SCALE GENOMIC DNA]</scope>
    <source>
        <strain evidence="6 7">DSM 44320</strain>
    </source>
</reference>
<evidence type="ECO:0000259" key="4">
    <source>
        <dbReference type="Pfam" id="PF03816"/>
    </source>
</evidence>
<evidence type="ECO:0000313" key="7">
    <source>
        <dbReference type="Proteomes" id="UP000579945"/>
    </source>
</evidence>
<dbReference type="InterPro" id="IPR004474">
    <property type="entry name" value="LytR_CpsA_psr"/>
</dbReference>
<dbReference type="PANTHER" id="PTHR33392:SF6">
    <property type="entry name" value="POLYISOPRENYL-TEICHOIC ACID--PEPTIDOGLYCAN TEICHOIC ACID TRANSFERASE TAGU"/>
    <property type="match status" value="1"/>
</dbReference>
<feature type="compositionally biased region" description="Basic and acidic residues" evidence="2">
    <location>
        <begin position="39"/>
        <end position="52"/>
    </location>
</feature>
<feature type="domain" description="LytR/CpsA/Psr regulator C-terminal" evidence="5">
    <location>
        <begin position="395"/>
        <end position="471"/>
    </location>
</feature>
<comment type="similarity">
    <text evidence="1">Belongs to the LytR/CpsA/Psr (LCP) family.</text>
</comment>
<feature type="region of interest" description="Disordered" evidence="2">
    <location>
        <begin position="1"/>
        <end position="52"/>
    </location>
</feature>
<accession>A0A7W5YS01</accession>